<dbReference type="OrthoDB" id="649989at2759"/>
<feature type="compositionally biased region" description="Low complexity" evidence="3">
    <location>
        <begin position="106"/>
        <end position="123"/>
    </location>
</feature>
<dbReference type="Pfam" id="PF06200">
    <property type="entry name" value="tify"/>
    <property type="match status" value="1"/>
</dbReference>
<reference evidence="5" key="1">
    <citation type="submission" date="2020-09" db="EMBL/GenBank/DDBJ databases">
        <title>Genome-Enabled Discovery of Anthraquinone Biosynthesis in Senna tora.</title>
        <authorList>
            <person name="Kang S.-H."/>
            <person name="Pandey R.P."/>
            <person name="Lee C.-M."/>
            <person name="Sim J.-S."/>
            <person name="Jeong J.-T."/>
            <person name="Choi B.-S."/>
            <person name="Jung M."/>
            <person name="Ginzburg D."/>
            <person name="Zhao K."/>
            <person name="Won S.Y."/>
            <person name="Oh T.-J."/>
            <person name="Yu Y."/>
            <person name="Kim N.-H."/>
            <person name="Lee O.R."/>
            <person name="Lee T.-H."/>
            <person name="Bashyal P."/>
            <person name="Kim T.-S."/>
            <person name="Lee W.-H."/>
            <person name="Kawkins C."/>
            <person name="Kim C.-K."/>
            <person name="Kim J.S."/>
            <person name="Ahn B.O."/>
            <person name="Rhee S.Y."/>
            <person name="Sohng J.K."/>
        </authorList>
    </citation>
    <scope>NUCLEOTIDE SEQUENCE</scope>
    <source>
        <tissue evidence="5">Leaf</tissue>
    </source>
</reference>
<dbReference type="GO" id="GO:0009611">
    <property type="term" value="P:response to wounding"/>
    <property type="evidence" value="ECO:0007669"/>
    <property type="project" value="UniProtKB-UniRule"/>
</dbReference>
<evidence type="ECO:0000259" key="4">
    <source>
        <dbReference type="PROSITE" id="PS51320"/>
    </source>
</evidence>
<name>A0A834X1Z4_9FABA</name>
<sequence length="202" mass="22316">MLNSQYHTLATQPSPPLMEMDLVDQLENSVRDFVASDDFNWINHLSANRSMTASGMNTVSPNTNQLSILYNGGLCVYDGIPTEKVHEIMLIAATAAKSAELKKIGTQTSSIPTGPSSPQGSTSNLPSLHPHKTSICSLPELPLARRQSLQRFLEKRRFRLGSRAPYLTPSTTKVGENALDLDLAFFKFKEPEQQFHPRMASS</sequence>
<dbReference type="EMBL" id="JAAIUW010000004">
    <property type="protein sequence ID" value="KAF7836857.1"/>
    <property type="molecule type" value="Genomic_DNA"/>
</dbReference>
<dbReference type="SMART" id="SM00979">
    <property type="entry name" value="TIFY"/>
    <property type="match status" value="1"/>
</dbReference>
<comment type="caution">
    <text evidence="5">The sequence shown here is derived from an EMBL/GenBank/DDBJ whole genome shotgun (WGS) entry which is preliminary data.</text>
</comment>
<keyword evidence="2" id="KW-0539">Nucleus</keyword>
<dbReference type="InterPro" id="IPR018467">
    <property type="entry name" value="CCT_CS"/>
</dbReference>
<dbReference type="InterPro" id="IPR010399">
    <property type="entry name" value="Tify_dom"/>
</dbReference>
<keyword evidence="6" id="KW-1185">Reference proteome</keyword>
<comment type="subcellular location">
    <subcellularLocation>
        <location evidence="2">Nucleus</location>
    </subcellularLocation>
</comment>
<evidence type="ECO:0000256" key="3">
    <source>
        <dbReference type="SAM" id="MobiDB-lite"/>
    </source>
</evidence>
<dbReference type="GO" id="GO:0005634">
    <property type="term" value="C:nucleus"/>
    <property type="evidence" value="ECO:0007669"/>
    <property type="project" value="UniProtKB-SubCell"/>
</dbReference>
<dbReference type="PANTHER" id="PTHR33077:SF61">
    <property type="entry name" value="PROTEIN TIFY 3A-RELATED"/>
    <property type="match status" value="1"/>
</dbReference>
<dbReference type="GO" id="GO:0031347">
    <property type="term" value="P:regulation of defense response"/>
    <property type="evidence" value="ECO:0007669"/>
    <property type="project" value="UniProtKB-UniRule"/>
</dbReference>
<dbReference type="AlphaFoldDB" id="A0A834X1Z4"/>
<accession>A0A834X1Z4</accession>
<protein>
    <recommendedName>
        <fullName evidence="2">Protein TIFY</fullName>
    </recommendedName>
    <alternativeName>
        <fullName evidence="2">Jasmonate ZIM domain-containing protein</fullName>
    </alternativeName>
</protein>
<dbReference type="PROSITE" id="PS51320">
    <property type="entry name" value="TIFY"/>
    <property type="match status" value="1"/>
</dbReference>
<dbReference type="PANTHER" id="PTHR33077">
    <property type="entry name" value="PROTEIN TIFY 4A-RELATED-RELATED"/>
    <property type="match status" value="1"/>
</dbReference>
<organism evidence="5 6">
    <name type="scientific">Senna tora</name>
    <dbReference type="NCBI Taxonomy" id="362788"/>
    <lineage>
        <taxon>Eukaryota</taxon>
        <taxon>Viridiplantae</taxon>
        <taxon>Streptophyta</taxon>
        <taxon>Embryophyta</taxon>
        <taxon>Tracheophyta</taxon>
        <taxon>Spermatophyta</taxon>
        <taxon>Magnoliopsida</taxon>
        <taxon>eudicotyledons</taxon>
        <taxon>Gunneridae</taxon>
        <taxon>Pentapetalae</taxon>
        <taxon>rosids</taxon>
        <taxon>fabids</taxon>
        <taxon>Fabales</taxon>
        <taxon>Fabaceae</taxon>
        <taxon>Caesalpinioideae</taxon>
        <taxon>Cassia clade</taxon>
        <taxon>Senna</taxon>
    </lineage>
</organism>
<dbReference type="GO" id="GO:2000022">
    <property type="term" value="P:regulation of jasmonic acid mediated signaling pathway"/>
    <property type="evidence" value="ECO:0007669"/>
    <property type="project" value="UniProtKB-UniRule"/>
</dbReference>
<evidence type="ECO:0000313" key="5">
    <source>
        <dbReference type="EMBL" id="KAF7836857.1"/>
    </source>
</evidence>
<dbReference type="Pfam" id="PF09425">
    <property type="entry name" value="Jas_motif"/>
    <property type="match status" value="1"/>
</dbReference>
<gene>
    <name evidence="5" type="ORF">G2W53_011716</name>
</gene>
<dbReference type="Proteomes" id="UP000634136">
    <property type="component" value="Unassembled WGS sequence"/>
</dbReference>
<feature type="domain" description="Tify" evidence="4">
    <location>
        <begin position="59"/>
        <end position="94"/>
    </location>
</feature>
<proteinExistence type="inferred from homology"/>
<dbReference type="InterPro" id="IPR040390">
    <property type="entry name" value="TIFY/JAZ"/>
</dbReference>
<comment type="similarity">
    <text evidence="1 2">Belongs to the TIFY/JAZ family.</text>
</comment>
<feature type="region of interest" description="Disordered" evidence="3">
    <location>
        <begin position="106"/>
        <end position="131"/>
    </location>
</feature>
<evidence type="ECO:0000256" key="1">
    <source>
        <dbReference type="ARBA" id="ARBA00008614"/>
    </source>
</evidence>
<keyword evidence="2" id="KW-1184">Jasmonic acid signaling pathway</keyword>
<comment type="function">
    <text evidence="2">Repressor of jasmonate responses.</text>
</comment>
<comment type="domain">
    <text evidence="2">The jas domain is required for interaction with COI1.</text>
</comment>
<evidence type="ECO:0000256" key="2">
    <source>
        <dbReference type="RuleBase" id="RU369065"/>
    </source>
</evidence>
<evidence type="ECO:0000313" key="6">
    <source>
        <dbReference type="Proteomes" id="UP000634136"/>
    </source>
</evidence>